<evidence type="ECO:0000313" key="4">
    <source>
        <dbReference type="Proteomes" id="UP000222542"/>
    </source>
</evidence>
<keyword evidence="1" id="KW-0521">NADP</keyword>
<evidence type="ECO:0000256" key="2">
    <source>
        <dbReference type="ARBA" id="ARBA00023002"/>
    </source>
</evidence>
<dbReference type="PANTHER" id="PTHR43625">
    <property type="entry name" value="AFLATOXIN B1 ALDEHYDE REDUCTASE"/>
    <property type="match status" value="1"/>
</dbReference>
<dbReference type="SUPFAM" id="SSF51430">
    <property type="entry name" value="NAD(P)-linked oxidoreductase"/>
    <property type="match status" value="1"/>
</dbReference>
<organism evidence="3 4">
    <name type="scientific">Capsicum annuum</name>
    <name type="common">Capsicum pepper</name>
    <dbReference type="NCBI Taxonomy" id="4072"/>
    <lineage>
        <taxon>Eukaryota</taxon>
        <taxon>Viridiplantae</taxon>
        <taxon>Streptophyta</taxon>
        <taxon>Embryophyta</taxon>
        <taxon>Tracheophyta</taxon>
        <taxon>Spermatophyta</taxon>
        <taxon>Magnoliopsida</taxon>
        <taxon>eudicotyledons</taxon>
        <taxon>Gunneridae</taxon>
        <taxon>Pentapetalae</taxon>
        <taxon>asterids</taxon>
        <taxon>lamiids</taxon>
        <taxon>Solanales</taxon>
        <taxon>Solanaceae</taxon>
        <taxon>Solanoideae</taxon>
        <taxon>Capsiceae</taxon>
        <taxon>Capsicum</taxon>
    </lineage>
</organism>
<evidence type="ECO:0000256" key="1">
    <source>
        <dbReference type="ARBA" id="ARBA00022857"/>
    </source>
</evidence>
<protein>
    <recommendedName>
        <fullName evidence="5">Aldo-keto reductase 2</fullName>
    </recommendedName>
</protein>
<keyword evidence="2" id="KW-0560">Oxidoreductase</keyword>
<evidence type="ECO:0000313" key="3">
    <source>
        <dbReference type="EMBL" id="PHT70090.1"/>
    </source>
</evidence>
<dbReference type="GO" id="GO:0016491">
    <property type="term" value="F:oxidoreductase activity"/>
    <property type="evidence" value="ECO:0007669"/>
    <property type="project" value="UniProtKB-KW"/>
</dbReference>
<dbReference type="Gene3D" id="3.20.20.100">
    <property type="entry name" value="NADP-dependent oxidoreductase domain"/>
    <property type="match status" value="1"/>
</dbReference>
<accession>A0A2G2YK27</accession>
<keyword evidence="4" id="KW-1185">Reference proteome</keyword>
<reference evidence="3 4" key="1">
    <citation type="journal article" date="2014" name="Nat. Genet.">
        <title>Genome sequence of the hot pepper provides insights into the evolution of pungency in Capsicum species.</title>
        <authorList>
            <person name="Kim S."/>
            <person name="Park M."/>
            <person name="Yeom S.I."/>
            <person name="Kim Y.M."/>
            <person name="Lee J.M."/>
            <person name="Lee H.A."/>
            <person name="Seo E."/>
            <person name="Choi J."/>
            <person name="Cheong K."/>
            <person name="Kim K.T."/>
            <person name="Jung K."/>
            <person name="Lee G.W."/>
            <person name="Oh S.K."/>
            <person name="Bae C."/>
            <person name="Kim S.B."/>
            <person name="Lee H.Y."/>
            <person name="Kim S.Y."/>
            <person name="Kim M.S."/>
            <person name="Kang B.C."/>
            <person name="Jo Y.D."/>
            <person name="Yang H.B."/>
            <person name="Jeong H.J."/>
            <person name="Kang W.H."/>
            <person name="Kwon J.K."/>
            <person name="Shin C."/>
            <person name="Lim J.Y."/>
            <person name="Park J.H."/>
            <person name="Huh J.H."/>
            <person name="Kim J.S."/>
            <person name="Kim B.D."/>
            <person name="Cohen O."/>
            <person name="Paran I."/>
            <person name="Suh M.C."/>
            <person name="Lee S.B."/>
            <person name="Kim Y.K."/>
            <person name="Shin Y."/>
            <person name="Noh S.J."/>
            <person name="Park J."/>
            <person name="Seo Y.S."/>
            <person name="Kwon S.Y."/>
            <person name="Kim H.A."/>
            <person name="Park J.M."/>
            <person name="Kim H.J."/>
            <person name="Choi S.B."/>
            <person name="Bosland P.W."/>
            <person name="Reeves G."/>
            <person name="Jo S.H."/>
            <person name="Lee B.W."/>
            <person name="Cho H.T."/>
            <person name="Choi H.S."/>
            <person name="Lee M.S."/>
            <person name="Yu Y."/>
            <person name="Do Choi Y."/>
            <person name="Park B.S."/>
            <person name="van Deynze A."/>
            <person name="Ashrafi H."/>
            <person name="Hill T."/>
            <person name="Kim W.T."/>
            <person name="Pai H.S."/>
            <person name="Ahn H.K."/>
            <person name="Yeam I."/>
            <person name="Giovannoni J.J."/>
            <person name="Rose J.K."/>
            <person name="Sorensen I."/>
            <person name="Lee S.J."/>
            <person name="Kim R.W."/>
            <person name="Choi I.Y."/>
            <person name="Choi B.S."/>
            <person name="Lim J.S."/>
            <person name="Lee Y.H."/>
            <person name="Choi D."/>
        </authorList>
    </citation>
    <scope>NUCLEOTIDE SEQUENCE [LARGE SCALE GENOMIC DNA]</scope>
    <source>
        <strain evidence="4">cv. CM334</strain>
    </source>
</reference>
<dbReference type="PANTHER" id="PTHR43625:SF33">
    <property type="entry name" value="ALDO-KETO REDUCTASE 2 ISOFORM X1-RELATED"/>
    <property type="match status" value="1"/>
</dbReference>
<dbReference type="InterPro" id="IPR036812">
    <property type="entry name" value="NAD(P)_OxRdtase_dom_sf"/>
</dbReference>
<dbReference type="InterPro" id="IPR050791">
    <property type="entry name" value="Aldo-Keto_reductase"/>
</dbReference>
<dbReference type="EMBL" id="AYRZ02000010">
    <property type="protein sequence ID" value="PHT70090.1"/>
    <property type="molecule type" value="Genomic_DNA"/>
</dbReference>
<dbReference type="AlphaFoldDB" id="A0A2G2YK27"/>
<proteinExistence type="predicted"/>
<dbReference type="Gramene" id="PHT70090">
    <property type="protein sequence ID" value="PHT70090"/>
    <property type="gene ID" value="T459_25194"/>
</dbReference>
<sequence>MSSLSIPRIKLGSQGLKISRLGLGCMSMFGNYGPPKIEPEMIKLICHAIDIGVKYNLKLYLKKRK</sequence>
<dbReference type="STRING" id="4072.A0A2G2YK27"/>
<reference evidence="3 4" key="2">
    <citation type="journal article" date="2017" name="Genome Biol.">
        <title>New reference genome sequences of hot pepper reveal the massive evolution of plant disease-resistance genes by retroduplication.</title>
        <authorList>
            <person name="Kim S."/>
            <person name="Park J."/>
            <person name="Yeom S.I."/>
            <person name="Kim Y.M."/>
            <person name="Seo E."/>
            <person name="Kim K.T."/>
            <person name="Kim M.S."/>
            <person name="Lee J.M."/>
            <person name="Cheong K."/>
            <person name="Shin H.S."/>
            <person name="Kim S.B."/>
            <person name="Han K."/>
            <person name="Lee J."/>
            <person name="Park M."/>
            <person name="Lee H.A."/>
            <person name="Lee H.Y."/>
            <person name="Lee Y."/>
            <person name="Oh S."/>
            <person name="Lee J.H."/>
            <person name="Choi E."/>
            <person name="Choi E."/>
            <person name="Lee S.E."/>
            <person name="Jeon J."/>
            <person name="Kim H."/>
            <person name="Choi G."/>
            <person name="Song H."/>
            <person name="Lee J."/>
            <person name="Lee S.C."/>
            <person name="Kwon J.K."/>
            <person name="Lee H.Y."/>
            <person name="Koo N."/>
            <person name="Hong Y."/>
            <person name="Kim R.W."/>
            <person name="Kang W.H."/>
            <person name="Huh J.H."/>
            <person name="Kang B.C."/>
            <person name="Yang T.J."/>
            <person name="Lee Y.H."/>
            <person name="Bennetzen J.L."/>
            <person name="Choi D."/>
        </authorList>
    </citation>
    <scope>NUCLEOTIDE SEQUENCE [LARGE SCALE GENOMIC DNA]</scope>
    <source>
        <strain evidence="4">cv. CM334</strain>
    </source>
</reference>
<name>A0A2G2YK27_CAPAN</name>
<evidence type="ECO:0008006" key="5">
    <source>
        <dbReference type="Google" id="ProtNLM"/>
    </source>
</evidence>
<gene>
    <name evidence="3" type="ORF">T459_25194</name>
</gene>
<comment type="caution">
    <text evidence="3">The sequence shown here is derived from an EMBL/GenBank/DDBJ whole genome shotgun (WGS) entry which is preliminary data.</text>
</comment>
<dbReference type="Proteomes" id="UP000222542">
    <property type="component" value="Unassembled WGS sequence"/>
</dbReference>